<keyword evidence="3" id="KW-0812">Transmembrane</keyword>
<dbReference type="GO" id="GO:0016787">
    <property type="term" value="F:hydrolase activity"/>
    <property type="evidence" value="ECO:0007669"/>
    <property type="project" value="UniProtKB-KW"/>
</dbReference>
<keyword evidence="1" id="KW-0378">Hydrolase</keyword>
<evidence type="ECO:0000313" key="4">
    <source>
        <dbReference type="EMBL" id="VYS98623.1"/>
    </source>
</evidence>
<keyword evidence="3" id="KW-1133">Transmembrane helix</keyword>
<proteinExistence type="predicted"/>
<feature type="active site" description="Proton donor/acceptor" evidence="2">
    <location>
        <position position="138"/>
    </location>
</feature>
<dbReference type="CDD" id="cd00004">
    <property type="entry name" value="Sortase"/>
    <property type="match status" value="1"/>
</dbReference>
<dbReference type="InterPro" id="IPR005754">
    <property type="entry name" value="Sortase"/>
</dbReference>
<dbReference type="Gene3D" id="2.40.260.10">
    <property type="entry name" value="Sortase"/>
    <property type="match status" value="1"/>
</dbReference>
<dbReference type="EMBL" id="CACRTG010000009">
    <property type="protein sequence ID" value="VYS98623.1"/>
    <property type="molecule type" value="Genomic_DNA"/>
</dbReference>
<evidence type="ECO:0000256" key="1">
    <source>
        <dbReference type="ARBA" id="ARBA00022801"/>
    </source>
</evidence>
<sequence length="224" mass="26421">MKIKKLIPIGAILTIALLIIIFGYYIYRQPYREAEKQNDYEENLIDQYLEENAAELHPNAEKEREASDENVSYQFSDVESYNFRGYIDSILVIDKINLKKVIIRGNEMEDNDYNLDRYYFVTADLTTTLDGNYIIYGHSSQTYGHSFNRLDEMEIGDPFYILQKGKKYEYTVEAVDRVLRAESRPYFPDLEKRVTFVSCEKHRQKGYSEKRVIIVRAVQTKVIN</sequence>
<organism evidence="4">
    <name type="scientific">[Clostridium] nexile</name>
    <dbReference type="NCBI Taxonomy" id="29361"/>
    <lineage>
        <taxon>Bacteria</taxon>
        <taxon>Bacillati</taxon>
        <taxon>Bacillota</taxon>
        <taxon>Clostridia</taxon>
        <taxon>Lachnospirales</taxon>
        <taxon>Lachnospiraceae</taxon>
        <taxon>Tyzzerella</taxon>
    </lineage>
</organism>
<dbReference type="SUPFAM" id="SSF63817">
    <property type="entry name" value="Sortase"/>
    <property type="match status" value="1"/>
</dbReference>
<gene>
    <name evidence="4" type="ORF">CNLFYP112_01553</name>
</gene>
<evidence type="ECO:0000256" key="3">
    <source>
        <dbReference type="SAM" id="Phobius"/>
    </source>
</evidence>
<reference evidence="4" key="1">
    <citation type="submission" date="2019-11" db="EMBL/GenBank/DDBJ databases">
        <authorList>
            <person name="Feng L."/>
        </authorList>
    </citation>
    <scope>NUCLEOTIDE SEQUENCE</scope>
    <source>
        <strain evidence="4">CnexileLFYP112</strain>
    </source>
</reference>
<dbReference type="Pfam" id="PF04203">
    <property type="entry name" value="Sortase"/>
    <property type="match status" value="1"/>
</dbReference>
<evidence type="ECO:0000256" key="2">
    <source>
        <dbReference type="PIRSR" id="PIRSR605754-1"/>
    </source>
</evidence>
<accession>A0A6N2SYI8</accession>
<dbReference type="InterPro" id="IPR023365">
    <property type="entry name" value="Sortase_dom-sf"/>
</dbReference>
<feature type="active site" description="Acyl-thioester intermediate" evidence="2">
    <location>
        <position position="199"/>
    </location>
</feature>
<feature type="transmembrane region" description="Helical" evidence="3">
    <location>
        <begin position="6"/>
        <end position="27"/>
    </location>
</feature>
<dbReference type="AlphaFoldDB" id="A0A6N2SYI8"/>
<keyword evidence="3" id="KW-0472">Membrane</keyword>
<protein>
    <submittedName>
        <fullName evidence="4">Sortase family protein</fullName>
    </submittedName>
</protein>
<name>A0A6N2SYI8_9FIRM</name>